<dbReference type="EMBL" id="PRFA01000024">
    <property type="protein sequence ID" value="PWU94979.1"/>
    <property type="molecule type" value="Genomic_DNA"/>
</dbReference>
<organism evidence="7 8">
    <name type="scientific">Trypanosoma cruzi</name>
    <dbReference type="NCBI Taxonomy" id="5693"/>
    <lineage>
        <taxon>Eukaryota</taxon>
        <taxon>Discoba</taxon>
        <taxon>Euglenozoa</taxon>
        <taxon>Kinetoplastea</taxon>
        <taxon>Metakinetoplastina</taxon>
        <taxon>Trypanosomatida</taxon>
        <taxon>Trypanosomatidae</taxon>
        <taxon>Trypanosoma</taxon>
        <taxon>Schizotrypanum</taxon>
    </lineage>
</organism>
<feature type="transmembrane region" description="Helical" evidence="5">
    <location>
        <begin position="20"/>
        <end position="39"/>
    </location>
</feature>
<dbReference type="PANTHER" id="PTHR13439">
    <property type="entry name" value="CT120 PROTEIN"/>
    <property type="match status" value="1"/>
</dbReference>
<dbReference type="VEuPathDB" id="TriTrypDB:TCSYLVIO_003588"/>
<sequence length="284" mass="32056">MGRYGAYDLYVAPFVRDFTVLLPMVAVWFVLHWAMPSLYTRIFGAGFTRLSPKKREDVVVRSVSVLNSFLMTGAAACFLSNLYAHNFTLPGEYYGDIPGYCFFRISIVSYFVWDIIVCFMYGWGELWKIHAIASLLGAYLLSFPFSDHYASYFTGMFELSNAPLHLSVIMRTLDVKALNPFVMAMEGAFALLFLVIRVLGGTIVAAAWLKLSCIRLVANYNTGGRLLHGEVPVVIAMTLIVVIQLLQYIWCVEVVRRVIEVLAPSATTRWKAKQLRTDAIQLDK</sequence>
<dbReference type="VEuPathDB" id="TriTrypDB:ECC02_007396"/>
<comment type="subcellular location">
    <subcellularLocation>
        <location evidence="1">Membrane</location>
        <topology evidence="1">Multi-pass membrane protein</topology>
    </subcellularLocation>
</comment>
<dbReference type="Pfam" id="PF03798">
    <property type="entry name" value="TRAM_LAG1_CLN8"/>
    <property type="match status" value="1"/>
</dbReference>
<dbReference type="VEuPathDB" id="TriTrypDB:TcBrA4_0096530"/>
<evidence type="ECO:0000256" key="5">
    <source>
        <dbReference type="SAM" id="Phobius"/>
    </source>
</evidence>
<evidence type="ECO:0000256" key="3">
    <source>
        <dbReference type="ARBA" id="ARBA00022989"/>
    </source>
</evidence>
<feature type="transmembrane region" description="Helical" evidence="5">
    <location>
        <begin position="230"/>
        <end position="250"/>
    </location>
</feature>
<protein>
    <recommendedName>
        <fullName evidence="6">TLC domain-containing protein</fullName>
    </recommendedName>
</protein>
<evidence type="ECO:0000313" key="8">
    <source>
        <dbReference type="Proteomes" id="UP000246121"/>
    </source>
</evidence>
<keyword evidence="4 5" id="KW-0472">Membrane</keyword>
<name>A0A2V2VEY6_TRYCR</name>
<dbReference type="VEuPathDB" id="TriTrypDB:TcCLB.508347.140"/>
<dbReference type="VEuPathDB" id="TriTrypDB:BCY84_12115"/>
<feature type="transmembrane region" description="Helical" evidence="5">
    <location>
        <begin position="188"/>
        <end position="209"/>
    </location>
</feature>
<evidence type="ECO:0000256" key="1">
    <source>
        <dbReference type="ARBA" id="ARBA00004141"/>
    </source>
</evidence>
<proteinExistence type="predicted"/>
<dbReference type="VEuPathDB" id="TriTrypDB:TCDM_07125"/>
<dbReference type="VEuPathDB" id="TriTrypDB:TcCL_NonESM04776"/>
<dbReference type="VEuPathDB" id="TriTrypDB:TcCLB.507615.60"/>
<dbReference type="VEuPathDB" id="TriTrypDB:Tc_MARK_2302"/>
<accession>A0A2V2VEY6</accession>
<dbReference type="VEuPathDB" id="TriTrypDB:C3747_126g134"/>
<dbReference type="VEuPathDB" id="TriTrypDB:TcG_04712"/>
<evidence type="ECO:0000256" key="4">
    <source>
        <dbReference type="ARBA" id="ARBA00023136"/>
    </source>
</evidence>
<feature type="transmembrane region" description="Helical" evidence="5">
    <location>
        <begin position="59"/>
        <end position="82"/>
    </location>
</feature>
<dbReference type="GO" id="GO:0055088">
    <property type="term" value="P:lipid homeostasis"/>
    <property type="evidence" value="ECO:0007669"/>
    <property type="project" value="TreeGrafter"/>
</dbReference>
<keyword evidence="3 5" id="KW-1133">Transmembrane helix</keyword>
<dbReference type="InterPro" id="IPR050846">
    <property type="entry name" value="TLCD"/>
</dbReference>
<dbReference type="GO" id="GO:0016020">
    <property type="term" value="C:membrane"/>
    <property type="evidence" value="ECO:0007669"/>
    <property type="project" value="UniProtKB-SubCell"/>
</dbReference>
<evidence type="ECO:0000259" key="6">
    <source>
        <dbReference type="Pfam" id="PF03798"/>
    </source>
</evidence>
<keyword evidence="2 5" id="KW-0812">Transmembrane</keyword>
<dbReference type="VEuPathDB" id="TriTrypDB:TcYC6_0085930"/>
<dbReference type="Proteomes" id="UP000246121">
    <property type="component" value="Unassembled WGS sequence"/>
</dbReference>
<feature type="transmembrane region" description="Helical" evidence="5">
    <location>
        <begin position="129"/>
        <end position="146"/>
    </location>
</feature>
<feature type="domain" description="TLC" evidence="6">
    <location>
        <begin position="59"/>
        <end position="256"/>
    </location>
</feature>
<evidence type="ECO:0000313" key="7">
    <source>
        <dbReference type="EMBL" id="PWU94979.1"/>
    </source>
</evidence>
<dbReference type="OrthoDB" id="276006at2759"/>
<dbReference type="InterPro" id="IPR006634">
    <property type="entry name" value="TLC-dom"/>
</dbReference>
<feature type="transmembrane region" description="Helical" evidence="5">
    <location>
        <begin position="102"/>
        <end position="122"/>
    </location>
</feature>
<comment type="caution">
    <text evidence="7">The sequence shown here is derived from an EMBL/GenBank/DDBJ whole genome shotgun (WGS) entry which is preliminary data.</text>
</comment>
<dbReference type="AlphaFoldDB" id="A0A2V2VEY6"/>
<dbReference type="PANTHER" id="PTHR13439:SF0">
    <property type="entry name" value="TOPOISOMERASE I DAMAGE AFFECTED PROTEIN 4"/>
    <property type="match status" value="1"/>
</dbReference>
<gene>
    <name evidence="7" type="ORF">C4B63_24g192</name>
</gene>
<reference evidence="7 8" key="1">
    <citation type="journal article" date="2018" name="Microb. Genom.">
        <title>Expanding an expanded genome: long-read sequencing of Trypanosoma cruzi.</title>
        <authorList>
            <person name="Berna L."/>
            <person name="Rodriguez M."/>
            <person name="Chiribao M.L."/>
            <person name="Parodi-Talice A."/>
            <person name="Pita S."/>
            <person name="Rijo G."/>
            <person name="Alvarez-Valin F."/>
            <person name="Robello C."/>
        </authorList>
    </citation>
    <scope>NUCLEOTIDE SEQUENCE [LARGE SCALE GENOMIC DNA]</scope>
    <source>
        <strain evidence="7 8">Dm28c</strain>
    </source>
</reference>
<dbReference type="GO" id="GO:0005783">
    <property type="term" value="C:endoplasmic reticulum"/>
    <property type="evidence" value="ECO:0007669"/>
    <property type="project" value="TreeGrafter"/>
</dbReference>
<evidence type="ECO:0000256" key="2">
    <source>
        <dbReference type="ARBA" id="ARBA00022692"/>
    </source>
</evidence>
<dbReference type="VEuPathDB" id="TriTrypDB:C4B63_24g192"/>